<reference evidence="2 3" key="1">
    <citation type="journal article" date="2017" name="Nat. Commun.">
        <title>Genome assembly with in vitro proximity ligation data and whole-genome triplication in lettuce.</title>
        <authorList>
            <person name="Reyes-Chin-Wo S."/>
            <person name="Wang Z."/>
            <person name="Yang X."/>
            <person name="Kozik A."/>
            <person name="Arikit S."/>
            <person name="Song C."/>
            <person name="Xia L."/>
            <person name="Froenicke L."/>
            <person name="Lavelle D.O."/>
            <person name="Truco M.J."/>
            <person name="Xia R."/>
            <person name="Zhu S."/>
            <person name="Xu C."/>
            <person name="Xu H."/>
            <person name="Xu X."/>
            <person name="Cox K."/>
            <person name="Korf I."/>
            <person name="Meyers B.C."/>
            <person name="Michelmore R.W."/>
        </authorList>
    </citation>
    <scope>NUCLEOTIDE SEQUENCE [LARGE SCALE GENOMIC DNA]</scope>
    <source>
        <strain evidence="3">cv. Salinas</strain>
        <tissue evidence="2">Seedlings</tissue>
    </source>
</reference>
<dbReference type="PANTHER" id="PTHR10492">
    <property type="match status" value="1"/>
</dbReference>
<name>A0A9R1VFU2_LACSA</name>
<protein>
    <submittedName>
        <fullName evidence="2">Uncharacterized protein</fullName>
    </submittedName>
</protein>
<dbReference type="EMBL" id="NBSK02000005">
    <property type="protein sequence ID" value="KAJ0204524.1"/>
    <property type="molecule type" value="Genomic_DNA"/>
</dbReference>
<feature type="transmembrane region" description="Helical" evidence="1">
    <location>
        <begin position="126"/>
        <end position="151"/>
    </location>
</feature>
<evidence type="ECO:0000313" key="3">
    <source>
        <dbReference type="Proteomes" id="UP000235145"/>
    </source>
</evidence>
<gene>
    <name evidence="2" type="ORF">LSAT_V11C500239150</name>
</gene>
<dbReference type="PANTHER" id="PTHR10492:SF97">
    <property type="entry name" value="ATP-DEPENDENT DNA HELICASE"/>
    <property type="match status" value="1"/>
</dbReference>
<comment type="caution">
    <text evidence="2">The sequence shown here is derived from an EMBL/GenBank/DDBJ whole genome shotgun (WGS) entry which is preliminary data.</text>
</comment>
<proteinExistence type="predicted"/>
<accession>A0A9R1VFU2</accession>
<keyword evidence="1" id="KW-0812">Transmembrane</keyword>
<sequence length="398" mass="46765">MEGSSTLSRMPILRKGSSIYAMYEKGKCSKGFPKDFTNDTYIDDDGYPVYRRRDNGNNVVKNEVSLDNRYVVSYNKILLKQYQAHMNLEWCNQLGSINYLFKSPRLFMTPKITKNNIKKITIEIKLLSITIFVIFMLVRHVADFLGMTFIIEHIRLKGFRFTYKTNNLLCLNHPNVLLIYDEKAKELSYVEFPTQYVWNKSDKVWTRRKTKTKSLGIINHVSPKFGDVYYLHILLNKVKGHTCYEDIRTVNGTVYDSYKYVCYAFGLLDNDREYISSIQETHHWAATSFCRSLFVMLITTDSLSRPHHDFKETYNCLSDDIVHVRLKLKLEAIYHLKLSYTEKSLLGCGLSLKHIPNKPLPYHKYLQVSCNMLIQDELNYDQSSLEFCNTENFKQFFI</sequence>
<dbReference type="Proteomes" id="UP000235145">
    <property type="component" value="Unassembled WGS sequence"/>
</dbReference>
<evidence type="ECO:0000313" key="2">
    <source>
        <dbReference type="EMBL" id="KAJ0204524.1"/>
    </source>
</evidence>
<organism evidence="2 3">
    <name type="scientific">Lactuca sativa</name>
    <name type="common">Garden lettuce</name>
    <dbReference type="NCBI Taxonomy" id="4236"/>
    <lineage>
        <taxon>Eukaryota</taxon>
        <taxon>Viridiplantae</taxon>
        <taxon>Streptophyta</taxon>
        <taxon>Embryophyta</taxon>
        <taxon>Tracheophyta</taxon>
        <taxon>Spermatophyta</taxon>
        <taxon>Magnoliopsida</taxon>
        <taxon>eudicotyledons</taxon>
        <taxon>Gunneridae</taxon>
        <taxon>Pentapetalae</taxon>
        <taxon>asterids</taxon>
        <taxon>campanulids</taxon>
        <taxon>Asterales</taxon>
        <taxon>Asteraceae</taxon>
        <taxon>Cichorioideae</taxon>
        <taxon>Cichorieae</taxon>
        <taxon>Lactucinae</taxon>
        <taxon>Lactuca</taxon>
    </lineage>
</organism>
<keyword evidence="1" id="KW-1133">Transmembrane helix</keyword>
<dbReference type="AlphaFoldDB" id="A0A9R1VFU2"/>
<evidence type="ECO:0000256" key="1">
    <source>
        <dbReference type="SAM" id="Phobius"/>
    </source>
</evidence>
<keyword evidence="3" id="KW-1185">Reference proteome</keyword>
<keyword evidence="1" id="KW-0472">Membrane</keyword>